<dbReference type="RefSeq" id="WP_123237306.1">
    <property type="nucleotide sequence ID" value="NZ_RJVP01000003.1"/>
</dbReference>
<evidence type="ECO:0000256" key="3">
    <source>
        <dbReference type="ARBA" id="ARBA00006171"/>
    </source>
</evidence>
<keyword evidence="7" id="KW-1185">Reference proteome</keyword>
<dbReference type="EMBL" id="RJVP01000003">
    <property type="protein sequence ID" value="ROH86243.1"/>
    <property type="molecule type" value="Genomic_DNA"/>
</dbReference>
<evidence type="ECO:0000313" key="6">
    <source>
        <dbReference type="EMBL" id="ROH86243.1"/>
    </source>
</evidence>
<dbReference type="GO" id="GO:0005829">
    <property type="term" value="C:cytosol"/>
    <property type="evidence" value="ECO:0007669"/>
    <property type="project" value="TreeGrafter"/>
</dbReference>
<accession>A0A3N0V0J9</accession>
<proteinExistence type="inferred from homology"/>
<comment type="catalytic activity">
    <reaction evidence="1">
        <text>2-phosphoglycolate + H2O = glycolate + phosphate</text>
        <dbReference type="Rhea" id="RHEA:14369"/>
        <dbReference type="ChEBI" id="CHEBI:15377"/>
        <dbReference type="ChEBI" id="CHEBI:29805"/>
        <dbReference type="ChEBI" id="CHEBI:43474"/>
        <dbReference type="ChEBI" id="CHEBI:58033"/>
        <dbReference type="EC" id="3.1.3.18"/>
    </reaction>
</comment>
<comment type="caution">
    <text evidence="6">The sequence shown here is derived from an EMBL/GenBank/DDBJ whole genome shotgun (WGS) entry which is preliminary data.</text>
</comment>
<sequence>MALVMYDLDGTLIDTAGELTDAVNRTLAAYGQPAVGELQVRAWIGHGAARLMQQAQQMQPDIASDALMALFKQNYRQVLGSRSQLFPMVETTLQLLKSAGVKQAIITNKEAAFTDQLLRQHDLLQYFDLVLSGDSLDFRKPDRRVIDHCLTQLGVAAVDSLFVGDSATDIATARNAGVSCWVVPYGYNGGRDVRLDQPDRVIADISEVAALFGISVPDEPAALRTA</sequence>
<dbReference type="GO" id="GO:0008967">
    <property type="term" value="F:phosphoglycolate phosphatase activity"/>
    <property type="evidence" value="ECO:0007669"/>
    <property type="project" value="UniProtKB-EC"/>
</dbReference>
<name>A0A3N0V0J9_9PROT</name>
<dbReference type="InterPro" id="IPR006439">
    <property type="entry name" value="HAD-SF_hydro_IA"/>
</dbReference>
<dbReference type="PANTHER" id="PTHR43434">
    <property type="entry name" value="PHOSPHOGLYCOLATE PHOSPHATASE"/>
    <property type="match status" value="1"/>
</dbReference>
<comment type="similarity">
    <text evidence="3">Belongs to the HAD-like hydrolase superfamily. CbbY/CbbZ/Gph/YieH family.</text>
</comment>
<evidence type="ECO:0000256" key="1">
    <source>
        <dbReference type="ARBA" id="ARBA00000830"/>
    </source>
</evidence>
<evidence type="ECO:0000256" key="2">
    <source>
        <dbReference type="ARBA" id="ARBA00004818"/>
    </source>
</evidence>
<reference evidence="6 7" key="1">
    <citation type="submission" date="2018-10" db="EMBL/GenBank/DDBJ databases">
        <authorList>
            <person name="Chen W.-M."/>
        </authorList>
    </citation>
    <scope>NUCLEOTIDE SEQUENCE [LARGE SCALE GENOMIC DNA]</scope>
    <source>
        <strain evidence="6 7">H-5</strain>
    </source>
</reference>
<dbReference type="InterPro" id="IPR041492">
    <property type="entry name" value="HAD_2"/>
</dbReference>
<gene>
    <name evidence="6" type="ORF">ED236_07320</name>
</gene>
<dbReference type="Gene3D" id="1.10.150.240">
    <property type="entry name" value="Putative phosphatase, domain 2"/>
    <property type="match status" value="1"/>
</dbReference>
<dbReference type="SFLD" id="SFLDS00003">
    <property type="entry name" value="Haloacid_Dehalogenase"/>
    <property type="match status" value="1"/>
</dbReference>
<keyword evidence="6" id="KW-0378">Hydrolase</keyword>
<dbReference type="EC" id="3.1.3.18" evidence="4"/>
<dbReference type="FunFam" id="3.40.50.1000:FF:000022">
    <property type="entry name" value="Phosphoglycolate phosphatase"/>
    <property type="match status" value="1"/>
</dbReference>
<dbReference type="AlphaFoldDB" id="A0A3N0V0J9"/>
<organism evidence="6 7">
    <name type="scientific">Pseudomethylobacillus aquaticus</name>
    <dbReference type="NCBI Taxonomy" id="2676064"/>
    <lineage>
        <taxon>Bacteria</taxon>
        <taxon>Pseudomonadati</taxon>
        <taxon>Pseudomonadota</taxon>
        <taxon>Betaproteobacteria</taxon>
        <taxon>Nitrosomonadales</taxon>
        <taxon>Methylophilaceae</taxon>
        <taxon>Pseudomethylobacillus</taxon>
    </lineage>
</organism>
<dbReference type="InterPro" id="IPR050155">
    <property type="entry name" value="HAD-like_hydrolase_sf"/>
</dbReference>
<dbReference type="SFLD" id="SFLDG01129">
    <property type="entry name" value="C1.5:_HAD__Beta-PGM__Phosphata"/>
    <property type="match status" value="1"/>
</dbReference>
<dbReference type="InterPro" id="IPR023214">
    <property type="entry name" value="HAD_sf"/>
</dbReference>
<evidence type="ECO:0000313" key="7">
    <source>
        <dbReference type="Proteomes" id="UP000275137"/>
    </source>
</evidence>
<dbReference type="NCBIfam" id="TIGR01509">
    <property type="entry name" value="HAD-SF-IA-v3"/>
    <property type="match status" value="1"/>
</dbReference>
<comment type="pathway">
    <text evidence="2">Organic acid metabolism; glycolate biosynthesis; glycolate from 2-phosphoglycolate: step 1/1.</text>
</comment>
<dbReference type="Gene3D" id="3.40.50.1000">
    <property type="entry name" value="HAD superfamily/HAD-like"/>
    <property type="match status" value="1"/>
</dbReference>
<dbReference type="NCBIfam" id="TIGR01549">
    <property type="entry name" value="HAD-SF-IA-v1"/>
    <property type="match status" value="1"/>
</dbReference>
<dbReference type="GO" id="GO:0006281">
    <property type="term" value="P:DNA repair"/>
    <property type="evidence" value="ECO:0007669"/>
    <property type="project" value="TreeGrafter"/>
</dbReference>
<dbReference type="SFLD" id="SFLDG01135">
    <property type="entry name" value="C1.5.6:_HAD__Beta-PGM__Phospha"/>
    <property type="match status" value="1"/>
</dbReference>
<dbReference type="InterPro" id="IPR036412">
    <property type="entry name" value="HAD-like_sf"/>
</dbReference>
<protein>
    <recommendedName>
        <fullName evidence="4">phosphoglycolate phosphatase</fullName>
        <ecNumber evidence="4">3.1.3.18</ecNumber>
    </recommendedName>
</protein>
<dbReference type="SUPFAM" id="SSF56784">
    <property type="entry name" value="HAD-like"/>
    <property type="match status" value="1"/>
</dbReference>
<comment type="function">
    <text evidence="5">Specifically catalyzes the dephosphorylation of 2-phosphoglycolate. Is involved in the dissimilation of the intracellular 2-phosphoglycolate formed during the DNA repair of 3'-phosphoglycolate ends, a major class of DNA lesions induced by oxidative stress.</text>
</comment>
<evidence type="ECO:0000256" key="4">
    <source>
        <dbReference type="ARBA" id="ARBA00013078"/>
    </source>
</evidence>
<dbReference type="InterPro" id="IPR023198">
    <property type="entry name" value="PGP-like_dom2"/>
</dbReference>
<dbReference type="PANTHER" id="PTHR43434:SF1">
    <property type="entry name" value="PHOSPHOGLYCOLATE PHOSPHATASE"/>
    <property type="match status" value="1"/>
</dbReference>
<evidence type="ECO:0000256" key="5">
    <source>
        <dbReference type="ARBA" id="ARBA00059247"/>
    </source>
</evidence>
<dbReference type="PRINTS" id="PR00413">
    <property type="entry name" value="HADHALOGNASE"/>
</dbReference>
<dbReference type="Pfam" id="PF13419">
    <property type="entry name" value="HAD_2"/>
    <property type="match status" value="1"/>
</dbReference>
<dbReference type="Proteomes" id="UP000275137">
    <property type="component" value="Unassembled WGS sequence"/>
</dbReference>